<dbReference type="OrthoDB" id="42644at2157"/>
<sequence length="332" mass="35483">MQASGSAVRVARRAPRSRSVLEGLAGRLEVALVADSYLHVGSGVQRVSVPVEEVRSSASRARTRRELEDLVARLSGKIELDYAQPVYAGGRLVVPGSSVKGNVRSRLELSFKPKNGVARSCLIRATEGPVAPPKKGEQGWRHFRVWEASLSYPGREACEYSEDSPEVCLLCDIFGTAGLQGLVYFGDLVAARAETERVELYAGEKLLAVKPGGRFEGAVTFRNLKPAELGLLLYGMGFRDGRMGRQVLLGKHKYSSPGERFGVVHFELEGLALAPFSEKLEVGGASLAPGSRASGAELDRLVSALVGAARSEFGDELLDVDEVGAVESLAGA</sequence>
<protein>
    <recommendedName>
        <fullName evidence="2">CRISPR type III-associated protein domain-containing protein</fullName>
    </recommendedName>
</protein>
<keyword evidence="4" id="KW-1185">Reference proteome</keyword>
<dbReference type="KEGG" id="tpe:Tpen_1289"/>
<dbReference type="InterPro" id="IPR005537">
    <property type="entry name" value="RAMP_III_fam"/>
</dbReference>
<reference evidence="4" key="1">
    <citation type="journal article" date="2008" name="J. Bacteriol.">
        <title>Genome sequence of Thermofilum pendens reveals an exceptional loss of biosynthetic pathways without genome reduction.</title>
        <authorList>
            <person name="Anderson I."/>
            <person name="Rodriguez J."/>
            <person name="Susanti D."/>
            <person name="Porat I."/>
            <person name="Reich C."/>
            <person name="Ulrich L.E."/>
            <person name="Elkins J.G."/>
            <person name="Mavromatis K."/>
            <person name="Lykidis A."/>
            <person name="Kim E."/>
            <person name="Thompson L.S."/>
            <person name="Nolan M."/>
            <person name="Land M."/>
            <person name="Copeland A."/>
            <person name="Lapidus A."/>
            <person name="Lucas S."/>
            <person name="Detter C."/>
            <person name="Zhulin I.B."/>
            <person name="Olsen G.J."/>
            <person name="Whitman W."/>
            <person name="Mukhopadhyay B."/>
            <person name="Bristow J."/>
            <person name="Kyrpides N."/>
        </authorList>
    </citation>
    <scope>NUCLEOTIDE SEQUENCE [LARGE SCALE GENOMIC DNA]</scope>
    <source>
        <strain evidence="4">DSM 2475 / Hrk 5</strain>
    </source>
</reference>
<evidence type="ECO:0000313" key="3">
    <source>
        <dbReference type="EMBL" id="ABL78687.1"/>
    </source>
</evidence>
<keyword evidence="1" id="KW-0051">Antiviral defense</keyword>
<dbReference type="STRING" id="368408.Tpen_1289"/>
<name>A1RZQ7_THEPD</name>
<evidence type="ECO:0000256" key="1">
    <source>
        <dbReference type="ARBA" id="ARBA00023118"/>
    </source>
</evidence>
<feature type="domain" description="CRISPR type III-associated protein" evidence="2">
    <location>
        <begin position="34"/>
        <end position="189"/>
    </location>
</feature>
<dbReference type="EnsemblBacteria" id="ABL78687">
    <property type="protein sequence ID" value="ABL78687"/>
    <property type="gene ID" value="Tpen_1289"/>
</dbReference>
<dbReference type="Pfam" id="PF03787">
    <property type="entry name" value="RAMPs"/>
    <property type="match status" value="1"/>
</dbReference>
<dbReference type="EMBL" id="CP000505">
    <property type="protein sequence ID" value="ABL78687.1"/>
    <property type="molecule type" value="Genomic_DNA"/>
</dbReference>
<dbReference type="Proteomes" id="UP000000641">
    <property type="component" value="Chromosome"/>
</dbReference>
<dbReference type="RefSeq" id="WP_011752952.1">
    <property type="nucleotide sequence ID" value="NC_008698.1"/>
</dbReference>
<dbReference type="HOGENOM" id="CLU_835817_0_0_2"/>
<dbReference type="GeneID" id="4600597"/>
<dbReference type="GO" id="GO:0051607">
    <property type="term" value="P:defense response to virus"/>
    <property type="evidence" value="ECO:0007669"/>
    <property type="project" value="UniProtKB-KW"/>
</dbReference>
<dbReference type="AlphaFoldDB" id="A1RZQ7"/>
<dbReference type="eggNOG" id="arCOG02660">
    <property type="taxonomic scope" value="Archaea"/>
</dbReference>
<evidence type="ECO:0000259" key="2">
    <source>
        <dbReference type="Pfam" id="PF03787"/>
    </source>
</evidence>
<gene>
    <name evidence="3" type="ordered locus">Tpen_1289</name>
</gene>
<organism evidence="3 4">
    <name type="scientific">Thermofilum pendens (strain DSM 2475 / Hrk 5)</name>
    <dbReference type="NCBI Taxonomy" id="368408"/>
    <lineage>
        <taxon>Archaea</taxon>
        <taxon>Thermoproteota</taxon>
        <taxon>Thermoprotei</taxon>
        <taxon>Thermofilales</taxon>
        <taxon>Thermofilaceae</taxon>
        <taxon>Thermofilum</taxon>
    </lineage>
</organism>
<proteinExistence type="predicted"/>
<evidence type="ECO:0000313" key="4">
    <source>
        <dbReference type="Proteomes" id="UP000000641"/>
    </source>
</evidence>
<accession>A1RZQ7</accession>